<evidence type="ECO:0000256" key="13">
    <source>
        <dbReference type="PIRSR" id="PIRSR004846-1"/>
    </source>
</evidence>
<keyword evidence="4" id="KW-1003">Cell membrane</keyword>
<dbReference type="EMBL" id="AP017928">
    <property type="protein sequence ID" value="BBA35065.1"/>
    <property type="molecule type" value="Genomic_DNA"/>
</dbReference>
<dbReference type="SUPFAM" id="SSF53850">
    <property type="entry name" value="Periplasmic binding protein-like II"/>
    <property type="match status" value="1"/>
</dbReference>
<feature type="binding site" evidence="13">
    <location>
        <position position="34"/>
    </location>
    <ligand>
        <name>molybdate</name>
        <dbReference type="ChEBI" id="CHEBI:36264"/>
    </ligand>
</feature>
<dbReference type="KEGG" id="mmai:sS8_3122"/>
<evidence type="ECO:0000256" key="12">
    <source>
        <dbReference type="ARBA" id="ARBA00078141"/>
    </source>
</evidence>
<comment type="subcellular location">
    <subcellularLocation>
        <location evidence="1">Cell membrane</location>
    </subcellularLocation>
</comment>
<evidence type="ECO:0000256" key="6">
    <source>
        <dbReference type="ARBA" id="ARBA00022729"/>
    </source>
</evidence>
<keyword evidence="5 13" id="KW-0479">Metal-binding</keyword>
<dbReference type="AlphaFoldDB" id="A0A250KTT8"/>
<evidence type="ECO:0000256" key="8">
    <source>
        <dbReference type="ARBA" id="ARBA00023245"/>
    </source>
</evidence>
<dbReference type="Proteomes" id="UP000266313">
    <property type="component" value="Chromosome"/>
</dbReference>
<keyword evidence="8" id="KW-0826">Tungsten</keyword>
<evidence type="ECO:0000256" key="3">
    <source>
        <dbReference type="ARBA" id="ARBA00022448"/>
    </source>
</evidence>
<accession>A0A250KTT8</accession>
<dbReference type="OrthoDB" id="9785015at2"/>
<evidence type="ECO:0000256" key="5">
    <source>
        <dbReference type="ARBA" id="ARBA00022723"/>
    </source>
</evidence>
<feature type="binding site" evidence="13">
    <location>
        <position position="172"/>
    </location>
    <ligand>
        <name>molybdate</name>
        <dbReference type="ChEBI" id="CHEBI:36264"/>
    </ligand>
</feature>
<proteinExistence type="inferred from homology"/>
<dbReference type="GO" id="GO:0030973">
    <property type="term" value="F:molybdate ion binding"/>
    <property type="evidence" value="ECO:0007669"/>
    <property type="project" value="TreeGrafter"/>
</dbReference>
<keyword evidence="15" id="KW-1185">Reference proteome</keyword>
<comment type="similarity">
    <text evidence="2">Belongs to the bacterial solute-binding protein ModA family.</text>
</comment>
<evidence type="ECO:0000256" key="4">
    <source>
        <dbReference type="ARBA" id="ARBA00022475"/>
    </source>
</evidence>
<dbReference type="RefSeq" id="WP_119630337.1">
    <property type="nucleotide sequence ID" value="NZ_AP017928.1"/>
</dbReference>
<dbReference type="GO" id="GO:0005886">
    <property type="term" value="C:plasma membrane"/>
    <property type="evidence" value="ECO:0007669"/>
    <property type="project" value="UniProtKB-SubCell"/>
</dbReference>
<evidence type="ECO:0000313" key="15">
    <source>
        <dbReference type="Proteomes" id="UP000266313"/>
    </source>
</evidence>
<dbReference type="InterPro" id="IPR050682">
    <property type="entry name" value="ModA/WtpA"/>
</dbReference>
<organism evidence="14 15">
    <name type="scientific">Methylocaldum marinum</name>
    <dbReference type="NCBI Taxonomy" id="1432792"/>
    <lineage>
        <taxon>Bacteria</taxon>
        <taxon>Pseudomonadati</taxon>
        <taxon>Pseudomonadota</taxon>
        <taxon>Gammaproteobacteria</taxon>
        <taxon>Methylococcales</taxon>
        <taxon>Methylococcaceae</taxon>
        <taxon>Methylocaldum</taxon>
    </lineage>
</organism>
<comment type="function">
    <text evidence="9">Involved in the transport of molybdenum into the cell. Part of the binding-protein-dependent transport system ModABCD.</text>
</comment>
<feature type="binding site" evidence="13">
    <location>
        <position position="190"/>
    </location>
    <ligand>
        <name>molybdate</name>
        <dbReference type="ChEBI" id="CHEBI:36264"/>
    </ligand>
</feature>
<evidence type="ECO:0000256" key="10">
    <source>
        <dbReference type="ARBA" id="ARBA00062515"/>
    </source>
</evidence>
<dbReference type="CDD" id="cd13536">
    <property type="entry name" value="PBP2_EcModA"/>
    <property type="match status" value="1"/>
</dbReference>
<comment type="subunit">
    <text evidence="10">The complex is composed of two ATP-binding proteins (ModC), two transmembrane proteins (ModB) and a solute-binding protein (ModA).</text>
</comment>
<dbReference type="PANTHER" id="PTHR30632:SF17">
    <property type="entry name" value="MOLYBDATE-BINDING PROTEIN MODA"/>
    <property type="match status" value="1"/>
</dbReference>
<evidence type="ECO:0000256" key="1">
    <source>
        <dbReference type="ARBA" id="ARBA00004236"/>
    </source>
</evidence>
<gene>
    <name evidence="14" type="ORF">sS8_3122</name>
</gene>
<dbReference type="NCBIfam" id="TIGR01256">
    <property type="entry name" value="modA"/>
    <property type="match status" value="1"/>
</dbReference>
<evidence type="ECO:0000256" key="9">
    <source>
        <dbReference type="ARBA" id="ARBA00056002"/>
    </source>
</evidence>
<evidence type="ECO:0000256" key="11">
    <source>
        <dbReference type="ARBA" id="ARBA00073171"/>
    </source>
</evidence>
<reference evidence="14 15" key="1">
    <citation type="submission" date="2016-12" db="EMBL/GenBank/DDBJ databases">
        <title>Genome sequencing of Methylocaldum marinum.</title>
        <authorList>
            <person name="Takeuchi M."/>
            <person name="Kamagata Y."/>
            <person name="Hiraoka S."/>
            <person name="Oshima K."/>
            <person name="Hattori M."/>
            <person name="Iwasaki W."/>
        </authorList>
    </citation>
    <scope>NUCLEOTIDE SEQUENCE [LARGE SCALE GENOMIC DNA]</scope>
    <source>
        <strain evidence="14 15">S8</strain>
    </source>
</reference>
<keyword evidence="13" id="KW-0500">Molybdenum</keyword>
<evidence type="ECO:0000256" key="2">
    <source>
        <dbReference type="ARBA" id="ARBA00009175"/>
    </source>
</evidence>
<dbReference type="PANTHER" id="PTHR30632">
    <property type="entry name" value="MOLYBDATE-BINDING PERIPLASMIC PROTEIN"/>
    <property type="match status" value="1"/>
</dbReference>
<dbReference type="NCBIfam" id="NF007958">
    <property type="entry name" value="PRK10677.1"/>
    <property type="match status" value="1"/>
</dbReference>
<dbReference type="Pfam" id="PF13531">
    <property type="entry name" value="SBP_bac_11"/>
    <property type="match status" value="1"/>
</dbReference>
<keyword evidence="6" id="KW-0732">Signal</keyword>
<dbReference type="InterPro" id="IPR005950">
    <property type="entry name" value="ModA"/>
</dbReference>
<evidence type="ECO:0000313" key="14">
    <source>
        <dbReference type="EMBL" id="BBA35065.1"/>
    </source>
</evidence>
<name>A0A250KTT8_9GAMM</name>
<dbReference type="PIRSF" id="PIRSF004846">
    <property type="entry name" value="ModA"/>
    <property type="match status" value="1"/>
</dbReference>
<evidence type="ECO:0000256" key="7">
    <source>
        <dbReference type="ARBA" id="ARBA00023136"/>
    </source>
</evidence>
<dbReference type="GO" id="GO:0030288">
    <property type="term" value="C:outer membrane-bounded periplasmic space"/>
    <property type="evidence" value="ECO:0007669"/>
    <property type="project" value="TreeGrafter"/>
</dbReference>
<protein>
    <recommendedName>
        <fullName evidence="11">Molybdate-binding protein ModA</fullName>
    </recommendedName>
    <alternativeName>
        <fullName evidence="12">Molybdate/tungstate-binding protein ModA</fullName>
    </alternativeName>
</protein>
<dbReference type="Gene3D" id="3.40.190.10">
    <property type="entry name" value="Periplasmic binding protein-like II"/>
    <property type="match status" value="2"/>
</dbReference>
<dbReference type="FunFam" id="3.40.190.10:FF:000030">
    <property type="entry name" value="Molybdate ABC transporter substrate-binding protein"/>
    <property type="match status" value="1"/>
</dbReference>
<sequence length="253" mass="27232">MSMHTLKTISITAILILWGINAAFADVTVFAAASLTNALSDVGKAFEAAHKIPVKFSFASSSALAKQIEQGAPADVFASADTKWMDYLDGKGKIDHSTRSNLLGNTLVLIAPQSKGFPVTMKKGFDLAGAFRGKLCTGVVESVPVGIYAKEALTRLGLWESIQPRVVGAQDVRAALNLVERGECDTGIVYETDAKLSKKVEVIGRFPADSHSPIVYPFALVTQSGDAKKFLDYLKQKPSAEIFAKYGFKLLEQ</sequence>
<keyword evidence="7" id="KW-0472">Membrane</keyword>
<feature type="binding site" evidence="13">
    <location>
        <position position="61"/>
    </location>
    <ligand>
        <name>molybdate</name>
        <dbReference type="ChEBI" id="CHEBI:36264"/>
    </ligand>
</feature>
<keyword evidence="3" id="KW-0813">Transport</keyword>
<dbReference type="GO" id="GO:0015689">
    <property type="term" value="P:molybdate ion transport"/>
    <property type="evidence" value="ECO:0007669"/>
    <property type="project" value="InterPro"/>
</dbReference>
<dbReference type="GO" id="GO:0046872">
    <property type="term" value="F:metal ion binding"/>
    <property type="evidence" value="ECO:0007669"/>
    <property type="project" value="UniProtKB-KW"/>
</dbReference>